<dbReference type="AlphaFoldDB" id="A0A091FMW9"/>
<evidence type="ECO:0000256" key="1">
    <source>
        <dbReference type="SAM" id="Phobius"/>
    </source>
</evidence>
<organism evidence="2 3">
    <name type="scientific">Cuculus canorus</name>
    <name type="common">Common cuckoo</name>
    <dbReference type="NCBI Taxonomy" id="55661"/>
    <lineage>
        <taxon>Eukaryota</taxon>
        <taxon>Metazoa</taxon>
        <taxon>Chordata</taxon>
        <taxon>Craniata</taxon>
        <taxon>Vertebrata</taxon>
        <taxon>Euteleostomi</taxon>
        <taxon>Archelosauria</taxon>
        <taxon>Archosauria</taxon>
        <taxon>Dinosauria</taxon>
        <taxon>Saurischia</taxon>
        <taxon>Theropoda</taxon>
        <taxon>Coelurosauria</taxon>
        <taxon>Aves</taxon>
        <taxon>Neognathae</taxon>
        <taxon>Neoaves</taxon>
        <taxon>Otidimorphae</taxon>
        <taxon>Cuculiformes</taxon>
        <taxon>Cuculidae</taxon>
        <taxon>Cuculus</taxon>
    </lineage>
</organism>
<keyword evidence="1" id="KW-0472">Membrane</keyword>
<gene>
    <name evidence="2" type="ORF">N303_09163</name>
</gene>
<accession>A0A091FMW9</accession>
<feature type="non-terminal residue" evidence="2">
    <location>
        <position position="1"/>
    </location>
</feature>
<sequence length="77" mass="8652">KIPGSFSQVAVRNRFATWFCATPVSMRFPQPDPSQQFAFLPIAALFALSPPAFLDTTRMSNKYKPSGTCKKKKNVHF</sequence>
<feature type="transmembrane region" description="Helical" evidence="1">
    <location>
        <begin position="36"/>
        <end position="54"/>
    </location>
</feature>
<dbReference type="Proteomes" id="UP000053760">
    <property type="component" value="Unassembled WGS sequence"/>
</dbReference>
<reference evidence="2 3" key="1">
    <citation type="submission" date="2014-04" db="EMBL/GenBank/DDBJ databases">
        <title>Genome evolution of avian class.</title>
        <authorList>
            <person name="Zhang G."/>
            <person name="Li C."/>
        </authorList>
    </citation>
    <scope>NUCLEOTIDE SEQUENCE [LARGE SCALE GENOMIC DNA]</scope>
    <source>
        <strain evidence="2">BGI_N303</strain>
    </source>
</reference>
<name>A0A091FMW9_CUCCA</name>
<dbReference type="EMBL" id="KL447250">
    <property type="protein sequence ID" value="KFO70978.1"/>
    <property type="molecule type" value="Genomic_DNA"/>
</dbReference>
<evidence type="ECO:0000313" key="2">
    <source>
        <dbReference type="EMBL" id="KFO70978.1"/>
    </source>
</evidence>
<proteinExistence type="predicted"/>
<evidence type="ECO:0000313" key="3">
    <source>
        <dbReference type="Proteomes" id="UP000053760"/>
    </source>
</evidence>
<keyword evidence="1" id="KW-1133">Transmembrane helix</keyword>
<keyword evidence="1" id="KW-0812">Transmembrane</keyword>
<keyword evidence="3" id="KW-1185">Reference proteome</keyword>
<feature type="non-terminal residue" evidence="2">
    <location>
        <position position="77"/>
    </location>
</feature>
<protein>
    <submittedName>
        <fullName evidence="2">Uncharacterized protein</fullName>
    </submittedName>
</protein>